<dbReference type="EMBL" id="JAGTJQ010000002">
    <property type="protein sequence ID" value="KAH7037057.1"/>
    <property type="molecule type" value="Genomic_DNA"/>
</dbReference>
<dbReference type="PANTHER" id="PTHR24148:SF73">
    <property type="entry name" value="HET DOMAIN PROTEIN (AFU_ORTHOLOGUE AFUA_8G01020)"/>
    <property type="match status" value="1"/>
</dbReference>
<name>A0A9P8YDV0_9PEZI</name>
<dbReference type="Pfam" id="PF06985">
    <property type="entry name" value="HET"/>
    <property type="match status" value="1"/>
</dbReference>
<dbReference type="GeneID" id="70181071"/>
<evidence type="ECO:0000259" key="1">
    <source>
        <dbReference type="Pfam" id="PF06985"/>
    </source>
</evidence>
<feature type="domain" description="Heterokaryon incompatibility" evidence="1">
    <location>
        <begin position="66"/>
        <end position="229"/>
    </location>
</feature>
<dbReference type="AlphaFoldDB" id="A0A9P8YDV0"/>
<dbReference type="InterPro" id="IPR052895">
    <property type="entry name" value="HetReg/Transcr_Mod"/>
</dbReference>
<dbReference type="RefSeq" id="XP_046016178.1">
    <property type="nucleotide sequence ID" value="XM_046151525.1"/>
</dbReference>
<dbReference type="InterPro" id="IPR010730">
    <property type="entry name" value="HET"/>
</dbReference>
<accession>A0A9P8YDV0</accession>
<proteinExistence type="predicted"/>
<feature type="non-terminal residue" evidence="2">
    <location>
        <position position="349"/>
    </location>
</feature>
<evidence type="ECO:0000313" key="2">
    <source>
        <dbReference type="EMBL" id="KAH7037057.1"/>
    </source>
</evidence>
<dbReference type="OrthoDB" id="194358at2759"/>
<organism evidence="2 3">
    <name type="scientific">Microdochium trichocladiopsis</name>
    <dbReference type="NCBI Taxonomy" id="1682393"/>
    <lineage>
        <taxon>Eukaryota</taxon>
        <taxon>Fungi</taxon>
        <taxon>Dikarya</taxon>
        <taxon>Ascomycota</taxon>
        <taxon>Pezizomycotina</taxon>
        <taxon>Sordariomycetes</taxon>
        <taxon>Xylariomycetidae</taxon>
        <taxon>Xylariales</taxon>
        <taxon>Microdochiaceae</taxon>
        <taxon>Microdochium</taxon>
    </lineage>
</organism>
<dbReference type="PANTHER" id="PTHR24148">
    <property type="entry name" value="ANKYRIN REPEAT DOMAIN-CONTAINING PROTEIN 39 HOMOLOG-RELATED"/>
    <property type="match status" value="1"/>
</dbReference>
<reference evidence="2" key="1">
    <citation type="journal article" date="2021" name="Nat. Commun.">
        <title>Genetic determinants of endophytism in the Arabidopsis root mycobiome.</title>
        <authorList>
            <person name="Mesny F."/>
            <person name="Miyauchi S."/>
            <person name="Thiergart T."/>
            <person name="Pickel B."/>
            <person name="Atanasova L."/>
            <person name="Karlsson M."/>
            <person name="Huettel B."/>
            <person name="Barry K.W."/>
            <person name="Haridas S."/>
            <person name="Chen C."/>
            <person name="Bauer D."/>
            <person name="Andreopoulos W."/>
            <person name="Pangilinan J."/>
            <person name="LaButti K."/>
            <person name="Riley R."/>
            <person name="Lipzen A."/>
            <person name="Clum A."/>
            <person name="Drula E."/>
            <person name="Henrissat B."/>
            <person name="Kohler A."/>
            <person name="Grigoriev I.V."/>
            <person name="Martin F.M."/>
            <person name="Hacquard S."/>
        </authorList>
    </citation>
    <scope>NUCLEOTIDE SEQUENCE</scope>
    <source>
        <strain evidence="2">MPI-CAGE-CH-0230</strain>
    </source>
</reference>
<gene>
    <name evidence="2" type="ORF">B0I36DRAFT_282725</name>
</gene>
<sequence>MAGQDDAKEPVRQSLPLRPAAHATLDLDRRCFRLLKLHPLSFPERQIQCCLEDHIFGDESDTIPPYEAVSYAWGSDAATHTIQVDGADFPVTRNLYTILQHLSPQGGAADTATRMLWIDAICIDQYNPHEQSHQVRQMRDIYASASSVIFYLGDPTADTNLVMTALGMLDSRITDFGRQHVDELLLDIIWDEVQTELREKFSAVAERQRNGLHELLQRSWFKRVWIIHEVGTAKQGVVQCGARTVSCETFVLSPALLHVDVGAERRDILDAMPTPKRASSWLSQDRKNERSLYRLLQKFRKAEATLDRDRIYALLGLCENSPASSRQPGMVVDYKKTDDDIIRDTIAHI</sequence>
<comment type="caution">
    <text evidence="2">The sequence shown here is derived from an EMBL/GenBank/DDBJ whole genome shotgun (WGS) entry which is preliminary data.</text>
</comment>
<protein>
    <submittedName>
        <fullName evidence="2">Heterokaryon incompatibility protein-domain-containing protein</fullName>
    </submittedName>
</protein>
<keyword evidence="3" id="KW-1185">Reference proteome</keyword>
<dbReference type="Proteomes" id="UP000756346">
    <property type="component" value="Unassembled WGS sequence"/>
</dbReference>
<evidence type="ECO:0000313" key="3">
    <source>
        <dbReference type="Proteomes" id="UP000756346"/>
    </source>
</evidence>